<feature type="compositionally biased region" description="Basic and acidic residues" evidence="2">
    <location>
        <begin position="94"/>
        <end position="109"/>
    </location>
</feature>
<feature type="chain" id="PRO_5038727157" description="LPXTG-motif cell wall anchor domain-containing protein" evidence="4">
    <location>
        <begin position="24"/>
        <end position="992"/>
    </location>
</feature>
<feature type="compositionally biased region" description="Low complexity" evidence="2">
    <location>
        <begin position="895"/>
        <end position="904"/>
    </location>
</feature>
<keyword evidence="3" id="KW-0472">Membrane</keyword>
<feature type="compositionally biased region" description="Basic and acidic residues" evidence="2">
    <location>
        <begin position="134"/>
        <end position="155"/>
    </location>
</feature>
<feature type="compositionally biased region" description="Basic and acidic residues" evidence="2">
    <location>
        <begin position="167"/>
        <end position="178"/>
    </location>
</feature>
<feature type="compositionally biased region" description="Low complexity" evidence="2">
    <location>
        <begin position="780"/>
        <end position="824"/>
    </location>
</feature>
<evidence type="ECO:0000256" key="2">
    <source>
        <dbReference type="SAM" id="MobiDB-lite"/>
    </source>
</evidence>
<evidence type="ECO:0000256" key="1">
    <source>
        <dbReference type="SAM" id="Coils"/>
    </source>
</evidence>
<proteinExistence type="predicted"/>
<feature type="compositionally biased region" description="Low complexity" evidence="2">
    <location>
        <begin position="873"/>
        <end position="885"/>
    </location>
</feature>
<accession>A0A1I0I0N3</accession>
<feature type="compositionally biased region" description="Basic and acidic residues" evidence="2">
    <location>
        <begin position="34"/>
        <end position="76"/>
    </location>
</feature>
<keyword evidence="3" id="KW-0812">Transmembrane</keyword>
<sequence>MKKAKRKTLNRVFMTVLAGTLTAVNPATVLADVAEEKQAEDSSRKSNEDEPEEAKQAEDSGHKASEGEPEEAKNEEANPEQNGENVPVSEDVPDQEKADNAKEKQESLNEKTGNTGCEQIEEPVLNEELAFSEEEQKAIDEENAEAEKKTAEKNAENVTPKISEAYQKAEEDAREASKLADSVEEIQEKLPETLDTAEEAEAVCSAVEKHNEIVKEDQEKVDEEAKKTVDQVVITEKGTEVGGKKVKTSDHAESSEESGSETTELTVDEYAKKKADDAREAAEKTKEALDKALSVDTDTVDLTKAAEKGEEALAKAQAVHDAVKEANTAASAAVSAASDLKKVVDKTRQNLKDSVDTFNNLAEKYGLTGRYVEDKNGNYVYRTDSVSAEEAAQKKNVNVYDDQTKKKVNEDIAKAAEILDSKETKDAISDAAEKIADSQESLKSAEALYSEARSAAGEAVAAAVDANVTSILNNVSVQQRVLDALEKPMKDIRDRADAAKDNYDKTKAELEGIKEQLYEKQAEQNREDEQKDSDRDLLSAESLDLEKLQEMIAEAEARLETAQKEMEKANAAKAVAENFKKWADSLLVAQKTFFPAQTTKENSTEYAYLNDREYDENGNVVGRPTSHFIHLHNELDQDERRDIPYILYRQYVKYAIATETVENGTAVAKEVFQYDHLNKGVDIIVNGKKIKNETSGKGISLKAAENPACNTWIYWKVIKDENGKVILPTNEEYYVSKADGSPSDEMESGLYFVGYVLKRQQDSYHYDGYLFEYEKPEEPTSPSEEPTNPSEEPTSPSEEPTSPSEEPTNPSEEPTSPSEEPTNPAEGSTDPAEEPTNASEEPTNPAEGSTDPAEEPTNASEEPAAVTPALPESGNTGNGSSSSGSGSSGSGSGSSGSSSRGGSNHISLSIYQPAIPQDAGENTAESEPLTEISGAVPMSPAVGMSTPVPMEGAAPQTGDDRQMFMWEAISALSAAALGAYWVIRRKHSRKVR</sequence>
<dbReference type="Proteomes" id="UP000199820">
    <property type="component" value="Unassembled WGS sequence"/>
</dbReference>
<dbReference type="OrthoDB" id="2074922at2"/>
<evidence type="ECO:0000256" key="3">
    <source>
        <dbReference type="SAM" id="Phobius"/>
    </source>
</evidence>
<evidence type="ECO:0000256" key="4">
    <source>
        <dbReference type="SAM" id="SignalP"/>
    </source>
</evidence>
<organism evidence="5 6">
    <name type="scientific">[Clostridium] aminophilum</name>
    <dbReference type="NCBI Taxonomy" id="1526"/>
    <lineage>
        <taxon>Bacteria</taxon>
        <taxon>Bacillati</taxon>
        <taxon>Bacillota</taxon>
        <taxon>Clostridia</taxon>
        <taxon>Lachnospirales</taxon>
        <taxon>Lachnospiraceae</taxon>
    </lineage>
</organism>
<feature type="signal peptide" evidence="4">
    <location>
        <begin position="1"/>
        <end position="23"/>
    </location>
</feature>
<keyword evidence="1" id="KW-0175">Coiled coil</keyword>
<protein>
    <recommendedName>
        <fullName evidence="7">LPXTG-motif cell wall anchor domain-containing protein</fullName>
    </recommendedName>
</protein>
<keyword evidence="6" id="KW-1185">Reference proteome</keyword>
<feature type="compositionally biased region" description="Basic and acidic residues" evidence="2">
    <location>
        <begin position="237"/>
        <end position="254"/>
    </location>
</feature>
<evidence type="ECO:0008006" key="7">
    <source>
        <dbReference type="Google" id="ProtNLM"/>
    </source>
</evidence>
<feature type="coiled-coil region" evidence="1">
    <location>
        <begin position="405"/>
        <end position="455"/>
    </location>
</feature>
<feature type="coiled-coil region" evidence="1">
    <location>
        <begin position="489"/>
        <end position="579"/>
    </location>
</feature>
<evidence type="ECO:0000313" key="6">
    <source>
        <dbReference type="Proteomes" id="UP000199820"/>
    </source>
</evidence>
<name>A0A1I0I0N3_9FIRM</name>
<keyword evidence="4" id="KW-0732">Signal</keyword>
<reference evidence="5 6" key="1">
    <citation type="submission" date="2016-10" db="EMBL/GenBank/DDBJ databases">
        <authorList>
            <person name="de Groot N.N."/>
        </authorList>
    </citation>
    <scope>NUCLEOTIDE SEQUENCE [LARGE SCALE GENOMIC DNA]</scope>
    <source>
        <strain evidence="5 6">KH1P1</strain>
    </source>
</reference>
<feature type="transmembrane region" description="Helical" evidence="3">
    <location>
        <begin position="963"/>
        <end position="983"/>
    </location>
</feature>
<feature type="region of interest" description="Disordered" evidence="2">
    <location>
        <begin position="237"/>
        <end position="268"/>
    </location>
</feature>
<dbReference type="AlphaFoldDB" id="A0A1I0I0N3"/>
<keyword evidence="3" id="KW-1133">Transmembrane helix</keyword>
<gene>
    <name evidence="5" type="ORF">SAMN04487771_106410</name>
</gene>
<feature type="compositionally biased region" description="Acidic residues" evidence="2">
    <location>
        <begin position="119"/>
        <end position="133"/>
    </location>
</feature>
<feature type="region of interest" description="Disordered" evidence="2">
    <location>
        <begin position="775"/>
        <end position="959"/>
    </location>
</feature>
<dbReference type="EMBL" id="FOIL01000064">
    <property type="protein sequence ID" value="SET90151.1"/>
    <property type="molecule type" value="Genomic_DNA"/>
</dbReference>
<evidence type="ECO:0000313" key="5">
    <source>
        <dbReference type="EMBL" id="SET90151.1"/>
    </source>
</evidence>
<feature type="region of interest" description="Disordered" evidence="2">
    <location>
        <begin position="32"/>
        <end position="198"/>
    </location>
</feature>